<evidence type="ECO:0000256" key="3">
    <source>
        <dbReference type="ARBA" id="ARBA00022989"/>
    </source>
</evidence>
<dbReference type="GO" id="GO:0016020">
    <property type="term" value="C:membrane"/>
    <property type="evidence" value="ECO:0007669"/>
    <property type="project" value="UniProtKB-SubCell"/>
</dbReference>
<feature type="transmembrane region" description="Helical" evidence="5">
    <location>
        <begin position="278"/>
        <end position="300"/>
    </location>
</feature>
<feature type="transmembrane region" description="Helical" evidence="5">
    <location>
        <begin position="235"/>
        <end position="257"/>
    </location>
</feature>
<gene>
    <name evidence="7" type="ORF">FYJ87_06720</name>
</gene>
<dbReference type="PANTHER" id="PTHR43310">
    <property type="entry name" value="SULFATE TRANSPORTER YBAR-RELATED"/>
    <property type="match status" value="1"/>
</dbReference>
<feature type="transmembrane region" description="Helical" evidence="5">
    <location>
        <begin position="312"/>
        <end position="332"/>
    </location>
</feature>
<accession>A0A5D4FZE3</accession>
<evidence type="ECO:0000256" key="5">
    <source>
        <dbReference type="SAM" id="Phobius"/>
    </source>
</evidence>
<dbReference type="PANTHER" id="PTHR43310:SF1">
    <property type="entry name" value="SULFATE TRANSPORTER YBAR-RELATED"/>
    <property type="match status" value="1"/>
</dbReference>
<keyword evidence="3 5" id="KW-1133">Transmembrane helix</keyword>
<dbReference type="AlphaFoldDB" id="A0A5D4FZE3"/>
<evidence type="ECO:0000256" key="2">
    <source>
        <dbReference type="ARBA" id="ARBA00022692"/>
    </source>
</evidence>
<feature type="transmembrane region" description="Helical" evidence="5">
    <location>
        <begin position="186"/>
        <end position="205"/>
    </location>
</feature>
<dbReference type="Proteomes" id="UP000324726">
    <property type="component" value="Unassembled WGS sequence"/>
</dbReference>
<keyword evidence="2 5" id="KW-0812">Transmembrane</keyword>
<feature type="transmembrane region" description="Helical" evidence="5">
    <location>
        <begin position="161"/>
        <end position="179"/>
    </location>
</feature>
<evidence type="ECO:0000313" key="7">
    <source>
        <dbReference type="EMBL" id="TYR20625.1"/>
    </source>
</evidence>
<feature type="transmembrane region" description="Helical" evidence="5">
    <location>
        <begin position="50"/>
        <end position="76"/>
    </location>
</feature>
<organism evidence="7 8">
    <name type="scientific">Corynebacterium urealyticum</name>
    <dbReference type="NCBI Taxonomy" id="43771"/>
    <lineage>
        <taxon>Bacteria</taxon>
        <taxon>Bacillati</taxon>
        <taxon>Actinomycetota</taxon>
        <taxon>Actinomycetes</taxon>
        <taxon>Mycobacteriales</taxon>
        <taxon>Corynebacteriaceae</taxon>
        <taxon>Corynebacterium</taxon>
    </lineage>
</organism>
<evidence type="ECO:0000259" key="6">
    <source>
        <dbReference type="Pfam" id="PF00916"/>
    </source>
</evidence>
<evidence type="ECO:0000256" key="4">
    <source>
        <dbReference type="ARBA" id="ARBA00023136"/>
    </source>
</evidence>
<feature type="transmembrane region" description="Helical" evidence="5">
    <location>
        <begin position="339"/>
        <end position="357"/>
    </location>
</feature>
<sequence>MLNHMPRTVPQGPPYQSVVGSFREAFSSRQRFRTEVLAGLATSFALIPEVISFAILAGVSPAVGLFSTVVLCFVIAFTGGRPAMITGAAGATALVIAPLVASHGTDYLIVTVVLAGIIQVIFGLLGVAKLQRFITPEVMAGFVNALGIMILTAQLEHIIGADWPVWVLFAIGIAALLIFPKITAAIPAPLIAIAILTLMVVILGWRVPDVGDMGGLTGGLPEVRMPDVPWTWETFFLVLPYALGFAAVGLVESVMTGQLVDGMTMTSSNKTRESWGQGVANIAAGALAGTGGCGMIGQTMVNVEESHARTRFSSIAAGGFLLLFILSLHQVVSAIPMAALAAVMVIVSLKTISWYTVSPKGLLRLPWQHSLVMMCVFTATLATNNLAVGVVLGAAVGVALTKIAPTESGGEAA</sequence>
<protein>
    <submittedName>
        <fullName evidence="7">SulP family inorganic anion transporter</fullName>
    </submittedName>
</protein>
<feature type="domain" description="SLC26A/SulP transporter" evidence="6">
    <location>
        <begin position="32"/>
        <end position="161"/>
    </location>
</feature>
<reference evidence="7 8" key="1">
    <citation type="submission" date="2019-08" db="EMBL/GenBank/DDBJ databases">
        <title>Draft genome of C. urealyticum strain VH4248.</title>
        <authorList>
            <person name="Navas J."/>
        </authorList>
    </citation>
    <scope>NUCLEOTIDE SEQUENCE [LARGE SCALE GENOMIC DNA]</scope>
    <source>
        <strain evidence="7 8">VH4248</strain>
    </source>
</reference>
<feature type="transmembrane region" description="Helical" evidence="5">
    <location>
        <begin position="107"/>
        <end position="126"/>
    </location>
</feature>
<comment type="subcellular location">
    <subcellularLocation>
        <location evidence="1">Membrane</location>
        <topology evidence="1">Multi-pass membrane protein</topology>
    </subcellularLocation>
</comment>
<feature type="domain" description="SLC26A/SulP transporter" evidence="6">
    <location>
        <begin position="163"/>
        <end position="350"/>
    </location>
</feature>
<dbReference type="InterPro" id="IPR052706">
    <property type="entry name" value="Membrane-Transporter-like"/>
</dbReference>
<dbReference type="Pfam" id="PF00916">
    <property type="entry name" value="Sulfate_transp"/>
    <property type="match status" value="2"/>
</dbReference>
<comment type="caution">
    <text evidence="7">The sequence shown here is derived from an EMBL/GenBank/DDBJ whole genome shotgun (WGS) entry which is preliminary data.</text>
</comment>
<evidence type="ECO:0000256" key="1">
    <source>
        <dbReference type="ARBA" id="ARBA00004141"/>
    </source>
</evidence>
<dbReference type="InterPro" id="IPR011547">
    <property type="entry name" value="SLC26A/SulP_dom"/>
</dbReference>
<feature type="transmembrane region" description="Helical" evidence="5">
    <location>
        <begin position="83"/>
        <end position="101"/>
    </location>
</feature>
<evidence type="ECO:0000313" key="8">
    <source>
        <dbReference type="Proteomes" id="UP000324726"/>
    </source>
</evidence>
<feature type="transmembrane region" description="Helical" evidence="5">
    <location>
        <begin position="369"/>
        <end position="400"/>
    </location>
</feature>
<name>A0A5D4FZE3_9CORY</name>
<dbReference type="EMBL" id="VSZI01000001">
    <property type="protein sequence ID" value="TYR20625.1"/>
    <property type="molecule type" value="Genomic_DNA"/>
</dbReference>
<feature type="transmembrane region" description="Helical" evidence="5">
    <location>
        <begin position="138"/>
        <end position="155"/>
    </location>
</feature>
<keyword evidence="4 5" id="KW-0472">Membrane</keyword>
<proteinExistence type="predicted"/>